<evidence type="ECO:0000313" key="4">
    <source>
        <dbReference type="Proteomes" id="UP000245119"/>
    </source>
</evidence>
<name>A0A2T7P1C1_POMCA</name>
<keyword evidence="2" id="KW-0812">Transmembrane</keyword>
<dbReference type="AlphaFoldDB" id="A0A2T7P1C1"/>
<evidence type="ECO:0000256" key="2">
    <source>
        <dbReference type="SAM" id="Phobius"/>
    </source>
</evidence>
<protein>
    <submittedName>
        <fullName evidence="3">Uncharacterized protein</fullName>
    </submittedName>
</protein>
<evidence type="ECO:0000256" key="1">
    <source>
        <dbReference type="SAM" id="MobiDB-lite"/>
    </source>
</evidence>
<dbReference type="Proteomes" id="UP000245119">
    <property type="component" value="Linkage Group LG7"/>
</dbReference>
<proteinExistence type="predicted"/>
<feature type="compositionally biased region" description="Polar residues" evidence="1">
    <location>
        <begin position="281"/>
        <end position="292"/>
    </location>
</feature>
<feature type="transmembrane region" description="Helical" evidence="2">
    <location>
        <begin position="138"/>
        <end position="160"/>
    </location>
</feature>
<comment type="caution">
    <text evidence="3">The sequence shown here is derived from an EMBL/GenBank/DDBJ whole genome shotgun (WGS) entry which is preliminary data.</text>
</comment>
<feature type="region of interest" description="Disordered" evidence="1">
    <location>
        <begin position="272"/>
        <end position="292"/>
    </location>
</feature>
<evidence type="ECO:0000313" key="3">
    <source>
        <dbReference type="EMBL" id="PVD27219.1"/>
    </source>
</evidence>
<keyword evidence="2" id="KW-0472">Membrane</keyword>
<reference evidence="3 4" key="1">
    <citation type="submission" date="2018-04" db="EMBL/GenBank/DDBJ databases">
        <title>The genome of golden apple snail Pomacea canaliculata provides insight into stress tolerance and invasive adaptation.</title>
        <authorList>
            <person name="Liu C."/>
            <person name="Liu B."/>
            <person name="Ren Y."/>
            <person name="Zhang Y."/>
            <person name="Wang H."/>
            <person name="Li S."/>
            <person name="Jiang F."/>
            <person name="Yin L."/>
            <person name="Zhang G."/>
            <person name="Qian W."/>
            <person name="Fan W."/>
        </authorList>
    </citation>
    <scope>NUCLEOTIDE SEQUENCE [LARGE SCALE GENOMIC DNA]</scope>
    <source>
        <strain evidence="3">SZHN2017</strain>
        <tissue evidence="3">Muscle</tissue>
    </source>
</reference>
<dbReference type="EMBL" id="PZQS01000007">
    <property type="protein sequence ID" value="PVD27219.1"/>
    <property type="molecule type" value="Genomic_DNA"/>
</dbReference>
<gene>
    <name evidence="3" type="ORF">C0Q70_12374</name>
</gene>
<keyword evidence="4" id="KW-1185">Reference proteome</keyword>
<keyword evidence="2" id="KW-1133">Transmembrane helix</keyword>
<organism evidence="3 4">
    <name type="scientific">Pomacea canaliculata</name>
    <name type="common">Golden apple snail</name>
    <dbReference type="NCBI Taxonomy" id="400727"/>
    <lineage>
        <taxon>Eukaryota</taxon>
        <taxon>Metazoa</taxon>
        <taxon>Spiralia</taxon>
        <taxon>Lophotrochozoa</taxon>
        <taxon>Mollusca</taxon>
        <taxon>Gastropoda</taxon>
        <taxon>Caenogastropoda</taxon>
        <taxon>Architaenioglossa</taxon>
        <taxon>Ampullarioidea</taxon>
        <taxon>Ampullariidae</taxon>
        <taxon>Pomacea</taxon>
    </lineage>
</organism>
<accession>A0A2T7P1C1</accession>
<sequence length="292" mass="32967">MGSLSKIGCIIRNQKDPYQFQCVFSHDPKDRRDFSVYFNHFDGKQDLMVRCAHNEGYECTVRNQALGVTEDYISVSEAFSEQNGSFVCRNGGPPLEKFPCFYSGNSIKTKVKYGTTENGSGTFLKPEDYGAKDNNNEVIIGASLGVVIIILCLVIFFLLYKMYRSEKRPTRNKSEREKPSSIDDKSLVATSAPLLGTHQNEESFGGDTIVPLFETNQNEESRDGDTAKTQNYYQINKDYSYWLQLVTAFLHVNDNEAINELLNNLTRDQAEPDGINEEINRLTSGHSEPNDS</sequence>